<proteinExistence type="predicted"/>
<evidence type="ECO:0000256" key="1">
    <source>
        <dbReference type="SAM" id="MobiDB-lite"/>
    </source>
</evidence>
<dbReference type="EMBL" id="JANBVN010000050">
    <property type="protein sequence ID" value="KAJ9156803.1"/>
    <property type="molecule type" value="Genomic_DNA"/>
</dbReference>
<organism evidence="2 3">
    <name type="scientific">Coniochaeta hoffmannii</name>
    <dbReference type="NCBI Taxonomy" id="91930"/>
    <lineage>
        <taxon>Eukaryota</taxon>
        <taxon>Fungi</taxon>
        <taxon>Dikarya</taxon>
        <taxon>Ascomycota</taxon>
        <taxon>Pezizomycotina</taxon>
        <taxon>Sordariomycetes</taxon>
        <taxon>Sordariomycetidae</taxon>
        <taxon>Coniochaetales</taxon>
        <taxon>Coniochaetaceae</taxon>
        <taxon>Coniochaeta</taxon>
    </lineage>
</organism>
<feature type="compositionally biased region" description="Acidic residues" evidence="1">
    <location>
        <begin position="138"/>
        <end position="152"/>
    </location>
</feature>
<sequence>MRSHPYTPPPPLPPALNDLADELSSILPNQDARARRRCSLPDIPLSNLDPETSLLLSPAARQRHHHHHVRVQGRLALVRSVSAVRTRSSITGNTSPAGSTPPVPPVPRYESAVGGSVMSGRKRGSRGRRRRKGSLADEFGDGGTESESDDDGERQRETVIRDTQLRGYGIGGAGNIRRPIDVVHFSPSNRMDSLLLLSSVAPSSPTSLTSPQRRKWNLREIFGLDRRPKGKATF</sequence>
<comment type="caution">
    <text evidence="2">The sequence shown here is derived from an EMBL/GenBank/DDBJ whole genome shotgun (WGS) entry which is preliminary data.</text>
</comment>
<feature type="region of interest" description="Disordered" evidence="1">
    <location>
        <begin position="86"/>
        <end position="173"/>
    </location>
</feature>
<gene>
    <name evidence="2" type="ORF">NKR19_g4159</name>
</gene>
<name>A0AA38VXF1_9PEZI</name>
<evidence type="ECO:0000313" key="2">
    <source>
        <dbReference type="EMBL" id="KAJ9156803.1"/>
    </source>
</evidence>
<evidence type="ECO:0000313" key="3">
    <source>
        <dbReference type="Proteomes" id="UP001174691"/>
    </source>
</evidence>
<accession>A0AA38VXF1</accession>
<dbReference type="AlphaFoldDB" id="A0AA38VXF1"/>
<protein>
    <submittedName>
        <fullName evidence="2">Uncharacterized protein</fullName>
    </submittedName>
</protein>
<reference evidence="2" key="1">
    <citation type="submission" date="2022-07" db="EMBL/GenBank/DDBJ databases">
        <title>Fungi with potential for degradation of polypropylene.</title>
        <authorList>
            <person name="Gostincar C."/>
        </authorList>
    </citation>
    <scope>NUCLEOTIDE SEQUENCE</scope>
    <source>
        <strain evidence="2">EXF-13287</strain>
    </source>
</reference>
<feature type="compositionally biased region" description="Basic residues" evidence="1">
    <location>
        <begin position="120"/>
        <end position="133"/>
    </location>
</feature>
<dbReference type="Proteomes" id="UP001174691">
    <property type="component" value="Unassembled WGS sequence"/>
</dbReference>
<feature type="compositionally biased region" description="Basic and acidic residues" evidence="1">
    <location>
        <begin position="153"/>
        <end position="164"/>
    </location>
</feature>
<keyword evidence="3" id="KW-1185">Reference proteome</keyword>